<dbReference type="PIRSF" id="PIRSF017082">
    <property type="entry name" value="YflP"/>
    <property type="match status" value="1"/>
</dbReference>
<comment type="caution">
    <text evidence="3">The sequence shown here is derived from an EMBL/GenBank/DDBJ whole genome shotgun (WGS) entry which is preliminary data.</text>
</comment>
<feature type="signal peptide" evidence="2">
    <location>
        <begin position="1"/>
        <end position="26"/>
    </location>
</feature>
<dbReference type="PANTHER" id="PTHR42928:SF5">
    <property type="entry name" value="BLR1237 PROTEIN"/>
    <property type="match status" value="1"/>
</dbReference>
<dbReference type="Proteomes" id="UP000029567">
    <property type="component" value="Unassembled WGS sequence"/>
</dbReference>
<dbReference type="Pfam" id="PF03401">
    <property type="entry name" value="TctC"/>
    <property type="match status" value="1"/>
</dbReference>
<evidence type="ECO:0000313" key="4">
    <source>
        <dbReference type="Proteomes" id="UP000029567"/>
    </source>
</evidence>
<organism evidence="3 4">
    <name type="scientific">Comamonas thiooxydans</name>
    <dbReference type="NCBI Taxonomy" id="363952"/>
    <lineage>
        <taxon>Bacteria</taxon>
        <taxon>Pseudomonadati</taxon>
        <taxon>Pseudomonadota</taxon>
        <taxon>Betaproteobacteria</taxon>
        <taxon>Burkholderiales</taxon>
        <taxon>Comamonadaceae</taxon>
        <taxon>Comamonas</taxon>
    </lineage>
</organism>
<dbReference type="InterPro" id="IPR005064">
    <property type="entry name" value="BUG"/>
</dbReference>
<dbReference type="SUPFAM" id="SSF53850">
    <property type="entry name" value="Periplasmic binding protein-like II"/>
    <property type="match status" value="1"/>
</dbReference>
<sequence>MSMKKLFFKILCLFAVQGFMLEAVHAQIYPSRSVRIVTSFSAGSGPDAMLRMVSDKLAKLWGQPVIIDNRPGASGFIAISEARRSGVDGYTLLHMDGLNLTAIPHMYKKLPYNAETDIEPISPIHGSYFFVTVSADSPWNSMTDLIKAAKSDPGAISYGSWQIGSVAHLFSAALEAGTGTKMMHVPYKENSQLYTGVARQEVTWAFGSIASAGPLVKAGRLKFLAIAGPARESAYPQVPTVAEAGGPAGFEARGWVGLFAPKGVPMPIAEKISADLTRVVNEPELKAKMTELGYDPMPSKPAETRALVATQSKEFKVVVTRSAITLD</sequence>
<feature type="chain" id="PRO_5002409255" evidence="2">
    <location>
        <begin position="27"/>
        <end position="327"/>
    </location>
</feature>
<comment type="similarity">
    <text evidence="1">Belongs to the UPF0065 (bug) family.</text>
</comment>
<name>A0A0E3BWM1_9BURK</name>
<dbReference type="Gene3D" id="3.40.190.10">
    <property type="entry name" value="Periplasmic binding protein-like II"/>
    <property type="match status" value="1"/>
</dbReference>
<dbReference type="EMBL" id="AWTN01000118">
    <property type="protein sequence ID" value="KGG85590.1"/>
    <property type="molecule type" value="Genomic_DNA"/>
</dbReference>
<dbReference type="CDD" id="cd07012">
    <property type="entry name" value="PBP2_Bug_TTT"/>
    <property type="match status" value="1"/>
</dbReference>
<evidence type="ECO:0000256" key="1">
    <source>
        <dbReference type="ARBA" id="ARBA00006987"/>
    </source>
</evidence>
<dbReference type="InterPro" id="IPR042100">
    <property type="entry name" value="Bug_dom1"/>
</dbReference>
<proteinExistence type="inferred from homology"/>
<protein>
    <submittedName>
        <fullName evidence="3">TctC</fullName>
    </submittedName>
</protein>
<reference evidence="3 4" key="1">
    <citation type="submission" date="2013-09" db="EMBL/GenBank/DDBJ databases">
        <title>High correlation between genotypes and phenotypes of environmental bacteria Comamonas testosteroni strains.</title>
        <authorList>
            <person name="Liu L."/>
            <person name="Zhu W."/>
            <person name="Xia X."/>
            <person name="Xu B."/>
            <person name="Luo M."/>
            <person name="Wang G."/>
        </authorList>
    </citation>
    <scope>NUCLEOTIDE SEQUENCE [LARGE SCALE GENOMIC DNA]</scope>
    <source>
        <strain evidence="3 4">JL14</strain>
    </source>
</reference>
<dbReference type="Gene3D" id="3.40.190.150">
    <property type="entry name" value="Bordetella uptake gene, domain 1"/>
    <property type="match status" value="1"/>
</dbReference>
<evidence type="ECO:0000313" key="3">
    <source>
        <dbReference type="EMBL" id="KGG85590.1"/>
    </source>
</evidence>
<accession>A0A0E3BWM1</accession>
<evidence type="ECO:0000256" key="2">
    <source>
        <dbReference type="SAM" id="SignalP"/>
    </source>
</evidence>
<dbReference type="PANTHER" id="PTHR42928">
    <property type="entry name" value="TRICARBOXYLATE-BINDING PROTEIN"/>
    <property type="match status" value="1"/>
</dbReference>
<keyword evidence="2" id="KW-0732">Signal</keyword>
<dbReference type="AlphaFoldDB" id="A0A0E3BWM1"/>
<gene>
    <name evidence="3" type="ORF">P245_22650</name>
</gene>